<dbReference type="PANTHER" id="PTHR24349">
    <property type="entry name" value="SERINE/THREONINE-PROTEIN KINASE"/>
    <property type="match status" value="1"/>
</dbReference>
<evidence type="ECO:0000313" key="7">
    <source>
        <dbReference type="EMBL" id="KAI5066476.1"/>
    </source>
</evidence>
<protein>
    <recommendedName>
        <fullName evidence="6">Protein kinase domain-containing protein</fullName>
    </recommendedName>
</protein>
<reference evidence="7" key="1">
    <citation type="submission" date="2021-01" db="EMBL/GenBank/DDBJ databases">
        <title>Adiantum capillus-veneris genome.</title>
        <authorList>
            <person name="Fang Y."/>
            <person name="Liao Q."/>
        </authorList>
    </citation>
    <scope>NUCLEOTIDE SEQUENCE</scope>
    <source>
        <strain evidence="7">H3</strain>
        <tissue evidence="7">Leaf</tissue>
    </source>
</reference>
<evidence type="ECO:0000259" key="6">
    <source>
        <dbReference type="PROSITE" id="PS50011"/>
    </source>
</evidence>
<evidence type="ECO:0000256" key="1">
    <source>
        <dbReference type="ARBA" id="ARBA00022527"/>
    </source>
</evidence>
<name>A0A9D4ZBB5_ADICA</name>
<evidence type="ECO:0000256" key="5">
    <source>
        <dbReference type="ARBA" id="ARBA00022840"/>
    </source>
</evidence>
<evidence type="ECO:0000256" key="3">
    <source>
        <dbReference type="ARBA" id="ARBA00022741"/>
    </source>
</evidence>
<dbReference type="InterPro" id="IPR011009">
    <property type="entry name" value="Kinase-like_dom_sf"/>
</dbReference>
<dbReference type="AlphaFoldDB" id="A0A9D4ZBB5"/>
<dbReference type="PROSITE" id="PS50011">
    <property type="entry name" value="PROTEIN_KINASE_DOM"/>
    <property type="match status" value="1"/>
</dbReference>
<gene>
    <name evidence="7" type="ORF">GOP47_0019100</name>
</gene>
<keyword evidence="1" id="KW-0723">Serine/threonine-protein kinase</keyword>
<comment type="caution">
    <text evidence="7">The sequence shown here is derived from an EMBL/GenBank/DDBJ whole genome shotgun (WGS) entry which is preliminary data.</text>
</comment>
<dbReference type="SUPFAM" id="SSF56112">
    <property type="entry name" value="Protein kinase-like (PK-like)"/>
    <property type="match status" value="1"/>
</dbReference>
<keyword evidence="4" id="KW-0418">Kinase</keyword>
<keyword evidence="8" id="KW-1185">Reference proteome</keyword>
<keyword evidence="5" id="KW-0067">ATP-binding</keyword>
<keyword evidence="2" id="KW-0808">Transferase</keyword>
<dbReference type="Gene3D" id="1.10.510.10">
    <property type="entry name" value="Transferase(Phosphotransferase) domain 1"/>
    <property type="match status" value="1"/>
</dbReference>
<accession>A0A9D4ZBB5</accession>
<dbReference type="EMBL" id="JABFUD020000018">
    <property type="protein sequence ID" value="KAI5066476.1"/>
    <property type="molecule type" value="Genomic_DNA"/>
</dbReference>
<keyword evidence="3" id="KW-0547">Nucleotide-binding</keyword>
<dbReference type="GO" id="GO:0005524">
    <property type="term" value="F:ATP binding"/>
    <property type="evidence" value="ECO:0007669"/>
    <property type="project" value="UniProtKB-KW"/>
</dbReference>
<dbReference type="GO" id="GO:0004674">
    <property type="term" value="F:protein serine/threonine kinase activity"/>
    <property type="evidence" value="ECO:0007669"/>
    <property type="project" value="UniProtKB-KW"/>
</dbReference>
<organism evidence="7 8">
    <name type="scientific">Adiantum capillus-veneris</name>
    <name type="common">Maidenhair fern</name>
    <dbReference type="NCBI Taxonomy" id="13818"/>
    <lineage>
        <taxon>Eukaryota</taxon>
        <taxon>Viridiplantae</taxon>
        <taxon>Streptophyta</taxon>
        <taxon>Embryophyta</taxon>
        <taxon>Tracheophyta</taxon>
        <taxon>Polypodiopsida</taxon>
        <taxon>Polypodiidae</taxon>
        <taxon>Polypodiales</taxon>
        <taxon>Pteridineae</taxon>
        <taxon>Pteridaceae</taxon>
        <taxon>Vittarioideae</taxon>
        <taxon>Adiantum</taxon>
    </lineage>
</organism>
<dbReference type="InterPro" id="IPR000719">
    <property type="entry name" value="Prot_kinase_dom"/>
</dbReference>
<evidence type="ECO:0000313" key="8">
    <source>
        <dbReference type="Proteomes" id="UP000886520"/>
    </source>
</evidence>
<feature type="domain" description="Protein kinase" evidence="6">
    <location>
        <begin position="1"/>
        <end position="68"/>
    </location>
</feature>
<dbReference type="InterPro" id="IPR050205">
    <property type="entry name" value="CDPK_Ser/Thr_kinases"/>
</dbReference>
<evidence type="ECO:0000256" key="4">
    <source>
        <dbReference type="ARBA" id="ARBA00022777"/>
    </source>
</evidence>
<dbReference type="Proteomes" id="UP000886520">
    <property type="component" value="Chromosome 18"/>
</dbReference>
<proteinExistence type="predicted"/>
<sequence length="289" mass="30994">MLTDTMPFIQHLAHDASDKDIHAAILSNKLSLDGSILAASAQDLLGGMLCKDPQHRITLQQVLHHPWVVLNISNCFQKTLNHVVEMSPTPSAGIKILTAAGRPVSAQAADVAVQPKASKKEPVIPGIPNHNIVEKSTSMRNAGGKNMHTVWRTSGHLSASAQVAQPKVKKEPAVVSNTTNHIHTCAARPAVGSPSSTMNAMPLGSLTPAVAVGRNISCMPGNSSSIANDDEVDDEFPSFTRVKRQQVQVPSAACHQQHWRVEEAHQKRPAGHIPMTRNYTYGAPPPCIC</sequence>
<evidence type="ECO:0000256" key="2">
    <source>
        <dbReference type="ARBA" id="ARBA00022679"/>
    </source>
</evidence>